<feature type="compositionally biased region" description="Basic and acidic residues" evidence="1">
    <location>
        <begin position="132"/>
        <end position="143"/>
    </location>
</feature>
<protein>
    <submittedName>
        <fullName evidence="2">Uncharacterized protein</fullName>
    </submittedName>
</protein>
<feature type="region of interest" description="Disordered" evidence="1">
    <location>
        <begin position="124"/>
        <end position="143"/>
    </location>
</feature>
<proteinExistence type="predicted"/>
<organism evidence="2 3">
    <name type="scientific">Mortierella hygrophila</name>
    <dbReference type="NCBI Taxonomy" id="979708"/>
    <lineage>
        <taxon>Eukaryota</taxon>
        <taxon>Fungi</taxon>
        <taxon>Fungi incertae sedis</taxon>
        <taxon>Mucoromycota</taxon>
        <taxon>Mortierellomycotina</taxon>
        <taxon>Mortierellomycetes</taxon>
        <taxon>Mortierellales</taxon>
        <taxon>Mortierellaceae</taxon>
        <taxon>Mortierella</taxon>
    </lineage>
</organism>
<evidence type="ECO:0000256" key="1">
    <source>
        <dbReference type="SAM" id="MobiDB-lite"/>
    </source>
</evidence>
<dbReference type="Proteomes" id="UP000723463">
    <property type="component" value="Unassembled WGS sequence"/>
</dbReference>
<gene>
    <name evidence="2" type="ORF">EC957_008029</name>
</gene>
<sequence>MVGRTEESHEAYYGELKGMHPSTLSRNADTLRIAIFTKDSLELLRVLEEDLPLISFRSVGPDIAGSNGFFRMFQIQSLVLITSTRLKQKRWEPMGDNNLFPTLATPLRNVALGIQSKAKVVKRKGKQTTGLKEAKRSKETMEA</sequence>
<accession>A0A9P6FDL2</accession>
<evidence type="ECO:0000313" key="2">
    <source>
        <dbReference type="EMBL" id="KAF9547672.1"/>
    </source>
</evidence>
<dbReference type="EMBL" id="JAAAXW010000039">
    <property type="protein sequence ID" value="KAF9547672.1"/>
    <property type="molecule type" value="Genomic_DNA"/>
</dbReference>
<evidence type="ECO:0000313" key="3">
    <source>
        <dbReference type="Proteomes" id="UP000723463"/>
    </source>
</evidence>
<name>A0A9P6FDL2_9FUNG</name>
<comment type="caution">
    <text evidence="2">The sequence shown here is derived from an EMBL/GenBank/DDBJ whole genome shotgun (WGS) entry which is preliminary data.</text>
</comment>
<reference evidence="2" key="1">
    <citation type="journal article" date="2020" name="Fungal Divers.">
        <title>Resolving the Mortierellaceae phylogeny through synthesis of multi-gene phylogenetics and phylogenomics.</title>
        <authorList>
            <person name="Vandepol N."/>
            <person name="Liber J."/>
            <person name="Desiro A."/>
            <person name="Na H."/>
            <person name="Kennedy M."/>
            <person name="Barry K."/>
            <person name="Grigoriev I.V."/>
            <person name="Miller A.N."/>
            <person name="O'Donnell K."/>
            <person name="Stajich J.E."/>
            <person name="Bonito G."/>
        </authorList>
    </citation>
    <scope>NUCLEOTIDE SEQUENCE</scope>
    <source>
        <strain evidence="2">NRRL 2591</strain>
    </source>
</reference>
<keyword evidence="3" id="KW-1185">Reference proteome</keyword>
<dbReference type="AlphaFoldDB" id="A0A9P6FDL2"/>